<feature type="transmembrane region" description="Helical" evidence="5">
    <location>
        <begin position="143"/>
        <end position="164"/>
    </location>
</feature>
<reference evidence="6" key="1">
    <citation type="submission" date="2021-05" db="EMBL/GenBank/DDBJ databases">
        <title>Whole genome sequence of Curtobacterium flaccumfaciens pv. flaccumfaciens strain CFBP 3417.</title>
        <authorList>
            <person name="Osdaghi E."/>
            <person name="Taghouti G."/>
            <person name="Portier P."/>
            <person name="Fazliarab A."/>
            <person name="Taghavi S.M."/>
            <person name="Briand M."/>
            <person name="Le-Saux M."/>
            <person name="Jacques M.-A."/>
        </authorList>
    </citation>
    <scope>NUCLEOTIDE SEQUENCE</scope>
    <source>
        <strain evidence="6">CFBP 3417</strain>
    </source>
</reference>
<name>A0A9Q2W0L8_9MICO</name>
<evidence type="ECO:0000256" key="5">
    <source>
        <dbReference type="SAM" id="Phobius"/>
    </source>
</evidence>
<protein>
    <submittedName>
        <fullName evidence="6">Isoprenylcysteine carboxylmethyltransferase family protein</fullName>
    </submittedName>
</protein>
<gene>
    <name evidence="6" type="ORF">KK103_02925</name>
</gene>
<feature type="transmembrane region" description="Helical" evidence="5">
    <location>
        <begin position="65"/>
        <end position="84"/>
    </location>
</feature>
<feature type="transmembrane region" description="Helical" evidence="5">
    <location>
        <begin position="7"/>
        <end position="27"/>
    </location>
</feature>
<dbReference type="InterPro" id="IPR007318">
    <property type="entry name" value="Phopholipid_MeTrfase"/>
</dbReference>
<dbReference type="RefSeq" id="WP_056068402.1">
    <property type="nucleotide sequence ID" value="NZ_JAHEWX010000002.1"/>
</dbReference>
<dbReference type="GO" id="GO:0012505">
    <property type="term" value="C:endomembrane system"/>
    <property type="evidence" value="ECO:0007669"/>
    <property type="project" value="UniProtKB-SubCell"/>
</dbReference>
<evidence type="ECO:0000256" key="1">
    <source>
        <dbReference type="ARBA" id="ARBA00004127"/>
    </source>
</evidence>
<keyword evidence="2 5" id="KW-0812">Transmembrane</keyword>
<dbReference type="EMBL" id="JAHEWX010000002">
    <property type="protein sequence ID" value="MBT1540701.1"/>
    <property type="molecule type" value="Genomic_DNA"/>
</dbReference>
<feature type="transmembrane region" description="Helical" evidence="5">
    <location>
        <begin position="90"/>
        <end position="111"/>
    </location>
</feature>
<feature type="transmembrane region" description="Helical" evidence="5">
    <location>
        <begin position="39"/>
        <end position="58"/>
    </location>
</feature>
<dbReference type="Gene3D" id="1.20.120.1630">
    <property type="match status" value="1"/>
</dbReference>
<keyword evidence="4 5" id="KW-0472">Membrane</keyword>
<comment type="caution">
    <text evidence="6">The sequence shown here is derived from an EMBL/GenBank/DDBJ whole genome shotgun (WGS) entry which is preliminary data.</text>
</comment>
<dbReference type="GeneID" id="99623365"/>
<evidence type="ECO:0000313" key="7">
    <source>
        <dbReference type="Proteomes" id="UP000709437"/>
    </source>
</evidence>
<organism evidence="6 7">
    <name type="scientific">Curtobacterium flaccumfaciens pv. flaccumfaciens</name>
    <dbReference type="NCBI Taxonomy" id="138532"/>
    <lineage>
        <taxon>Bacteria</taxon>
        <taxon>Bacillati</taxon>
        <taxon>Actinomycetota</taxon>
        <taxon>Actinomycetes</taxon>
        <taxon>Micrococcales</taxon>
        <taxon>Microbacteriaceae</taxon>
        <taxon>Curtobacterium</taxon>
    </lineage>
</organism>
<feature type="transmembrane region" description="Helical" evidence="5">
    <location>
        <begin position="184"/>
        <end position="204"/>
    </location>
</feature>
<keyword evidence="3 5" id="KW-1133">Transmembrane helix</keyword>
<feature type="transmembrane region" description="Helical" evidence="5">
    <location>
        <begin position="235"/>
        <end position="260"/>
    </location>
</feature>
<proteinExistence type="predicted"/>
<comment type="subcellular location">
    <subcellularLocation>
        <location evidence="1">Endomembrane system</location>
        <topology evidence="1">Multi-pass membrane protein</topology>
    </subcellularLocation>
</comment>
<evidence type="ECO:0000256" key="4">
    <source>
        <dbReference type="ARBA" id="ARBA00023136"/>
    </source>
</evidence>
<evidence type="ECO:0000256" key="2">
    <source>
        <dbReference type="ARBA" id="ARBA00022692"/>
    </source>
</evidence>
<dbReference type="Proteomes" id="UP000709437">
    <property type="component" value="Unassembled WGS sequence"/>
</dbReference>
<dbReference type="AlphaFoldDB" id="A0A9Q2W0L8"/>
<dbReference type="Pfam" id="PF04191">
    <property type="entry name" value="PEMT"/>
    <property type="match status" value="1"/>
</dbReference>
<evidence type="ECO:0000256" key="3">
    <source>
        <dbReference type="ARBA" id="ARBA00022989"/>
    </source>
</evidence>
<sequence length="315" mass="33092">MSWGRRYYALQAVGGAAWWIAVATLPWVRTTTLGSLDPVLVAVLDVPLFVVASALAAAGVRAAAVVTTGWTAVVLCALAVWATATGEAGWGVLIMLAATIGSVLALGLVLLGRIPTEWVTSGPLRIRTADADAPRSRHVAATVLQIVVFWGLFLGVFPLVIAFAEHRWGLHPDPPVPLVSASTVLGVVVLLLASALGIASAAAMSTKGGGTPLPSATANRLVVAGPYRSVRNPMALAGITQGVAVGLLLSSWLVVVYAVAGSVVWNCIVRPLEEADLDERFGDDFRRYAEQVRCWVPRWPIPARVGSVPLTSSRR</sequence>
<evidence type="ECO:0000313" key="6">
    <source>
        <dbReference type="EMBL" id="MBT1540701.1"/>
    </source>
</evidence>
<accession>A0A9Q2W0L8</accession>